<evidence type="ECO:0000313" key="6">
    <source>
        <dbReference type="EMBL" id="KIW53139.1"/>
    </source>
</evidence>
<feature type="repeat" description="ANK" evidence="3">
    <location>
        <begin position="640"/>
        <end position="672"/>
    </location>
</feature>
<keyword evidence="7" id="KW-1185">Reference proteome</keyword>
<organism evidence="6 7">
    <name type="scientific">Exophiala xenobiotica</name>
    <dbReference type="NCBI Taxonomy" id="348802"/>
    <lineage>
        <taxon>Eukaryota</taxon>
        <taxon>Fungi</taxon>
        <taxon>Dikarya</taxon>
        <taxon>Ascomycota</taxon>
        <taxon>Pezizomycotina</taxon>
        <taxon>Eurotiomycetes</taxon>
        <taxon>Chaetothyriomycetidae</taxon>
        <taxon>Chaetothyriales</taxon>
        <taxon>Herpotrichiellaceae</taxon>
        <taxon>Exophiala</taxon>
    </lineage>
</organism>
<dbReference type="Pfam" id="PF13637">
    <property type="entry name" value="Ank_4"/>
    <property type="match status" value="1"/>
</dbReference>
<feature type="repeat" description="ANK" evidence="3">
    <location>
        <begin position="845"/>
        <end position="869"/>
    </location>
</feature>
<dbReference type="Gene3D" id="3.40.50.300">
    <property type="entry name" value="P-loop containing nucleotide triphosphate hydrolases"/>
    <property type="match status" value="1"/>
</dbReference>
<dbReference type="Pfam" id="PF24883">
    <property type="entry name" value="NPHP3_N"/>
    <property type="match status" value="1"/>
</dbReference>
<evidence type="ECO:0000259" key="5">
    <source>
        <dbReference type="Pfam" id="PF24883"/>
    </source>
</evidence>
<sequence length="902" mass="100987">MVASCPLLTIITEQKDKDVLEWLSPLNQSSRHQDIRSSRLTGTGTRFLQSEQYTSWRGASNPQDVLACYGIPGAGKTIMTSSVIDDLRFNQGSSNEEGMVRGIVYMYCDYRDHAQQCPESIMGAILQQLLSALSEVPDYVVETYEKKYQRGQISVELSDIMKWSHEVYRQFNQSYICVDALDECYTPRDLLELLAESTAHCKLFITSRKHVQSTVQRIFPAARTTIIEADALDIARYVEKAIEEDQKEEPDLMDHTLKMEILERLMASSMGMFLLPTLHIQTILEARTKRKRRQALEVSPTGLYGAFEMTIERVKTQSTASAEQAMAILMWTYLSQRPLTVDEARHALSIEVSQNTIDWDNFPSANTWLNGCMGLVVVDSESNTLRLVHYSLHEYLERRDDLWQGWHERLARTCLSYLQFDIITAAPDEAKMTKMRETVNNGRYWKYNLEANVKIIAPKDETPEFTFLQYAASHWGHHVAKETRRTKELEKACLEYLALPRPKLYRSLACFWARLARYLDVETSPDPTRFAESVSEAHIAAAFNVTDILATSLAEPASINAQDEEGGYTPLVLAASLGNLATVELSLKHRDILVDHRTTKPNVVQGGLSALAAAALFGHEAVLRLLLSSEMFEPDAKDDHGRTALMHAAENGHERIVELLLDMQVDPGAKDDCSRTALSLAAGKGHEHIAQRLLQSGRVDPQGAAVWGRTPLYYAVQGGHLGVVKLLLDTHGVDPDVEDGDWRTPLSYAAQLGEVAIAKVLLQSGRVRPDAVDGRDRTPLSYAADYGCAAIVRMLLETGQVEPDSRSAMNHLRTPLFYAAQEGFEDIVGILLQTNRVDPDARDENSSSPLGVAAWRGHGNVVQLLLDTGRVDLHVRDYWNHTPLEKAVERGHTAVVQLLSSE</sequence>
<dbReference type="PROSITE" id="PS50297">
    <property type="entry name" value="ANK_REP_REGION"/>
    <property type="match status" value="4"/>
</dbReference>
<dbReference type="Pfam" id="PF00023">
    <property type="entry name" value="Ank"/>
    <property type="match status" value="2"/>
</dbReference>
<feature type="repeat" description="ANK" evidence="3">
    <location>
        <begin position="741"/>
        <end position="765"/>
    </location>
</feature>
<feature type="repeat" description="ANK" evidence="3">
    <location>
        <begin position="707"/>
        <end position="740"/>
    </location>
</feature>
<protein>
    <submittedName>
        <fullName evidence="6">Uncharacterized protein</fullName>
    </submittedName>
</protein>
<dbReference type="InterPro" id="IPR050889">
    <property type="entry name" value="Dendritic_Spine_Reg/Scaffold"/>
</dbReference>
<gene>
    <name evidence="6" type="ORF">PV05_08732</name>
</gene>
<dbReference type="OrthoDB" id="4120634at2759"/>
<dbReference type="Pfam" id="PF12796">
    <property type="entry name" value="Ank_2"/>
    <property type="match status" value="2"/>
</dbReference>
<reference evidence="6 7" key="1">
    <citation type="submission" date="2015-01" db="EMBL/GenBank/DDBJ databases">
        <title>The Genome Sequence of Exophiala xenobiotica CBS118157.</title>
        <authorList>
            <consortium name="The Broad Institute Genomics Platform"/>
            <person name="Cuomo C."/>
            <person name="de Hoog S."/>
            <person name="Gorbushina A."/>
            <person name="Stielow B."/>
            <person name="Teixiera M."/>
            <person name="Abouelleil A."/>
            <person name="Chapman S.B."/>
            <person name="Priest M."/>
            <person name="Young S.K."/>
            <person name="Wortman J."/>
            <person name="Nusbaum C."/>
            <person name="Birren B."/>
        </authorList>
    </citation>
    <scope>NUCLEOTIDE SEQUENCE [LARGE SCALE GENOMIC DNA]</scope>
    <source>
        <strain evidence="6 7">CBS 118157</strain>
    </source>
</reference>
<dbReference type="InterPro" id="IPR056884">
    <property type="entry name" value="NPHP3-like_N"/>
</dbReference>
<dbReference type="RefSeq" id="XP_013313723.1">
    <property type="nucleotide sequence ID" value="XM_013458269.1"/>
</dbReference>
<proteinExistence type="predicted"/>
<dbReference type="InterPro" id="IPR054471">
    <property type="entry name" value="GPIID_WHD"/>
</dbReference>
<evidence type="ECO:0000256" key="3">
    <source>
        <dbReference type="PROSITE-ProRule" id="PRU00023"/>
    </source>
</evidence>
<evidence type="ECO:0000256" key="2">
    <source>
        <dbReference type="ARBA" id="ARBA00023043"/>
    </source>
</evidence>
<dbReference type="GeneID" id="25330640"/>
<dbReference type="EMBL" id="KN847321">
    <property type="protein sequence ID" value="KIW53139.1"/>
    <property type="molecule type" value="Genomic_DNA"/>
</dbReference>
<keyword evidence="2 3" id="KW-0040">ANK repeat</keyword>
<dbReference type="SUPFAM" id="SSF48403">
    <property type="entry name" value="Ankyrin repeat"/>
    <property type="match status" value="1"/>
</dbReference>
<evidence type="ECO:0000313" key="7">
    <source>
        <dbReference type="Proteomes" id="UP000054342"/>
    </source>
</evidence>
<dbReference type="HOGENOM" id="CLU_005495_0_0_1"/>
<evidence type="ECO:0000259" key="4">
    <source>
        <dbReference type="Pfam" id="PF22939"/>
    </source>
</evidence>
<dbReference type="InterPro" id="IPR036770">
    <property type="entry name" value="Ankyrin_rpt-contain_sf"/>
</dbReference>
<feature type="domain" description="Nephrocystin 3-like N-terminal" evidence="5">
    <location>
        <begin position="42"/>
        <end position="208"/>
    </location>
</feature>
<feature type="domain" description="GPI inositol-deacylase winged helix" evidence="4">
    <location>
        <begin position="317"/>
        <end position="398"/>
    </location>
</feature>
<dbReference type="PANTHER" id="PTHR24166:SF48">
    <property type="entry name" value="PROTEIN VAPYRIN"/>
    <property type="match status" value="1"/>
</dbReference>
<dbReference type="InterPro" id="IPR027417">
    <property type="entry name" value="P-loop_NTPase"/>
</dbReference>
<dbReference type="Proteomes" id="UP000054342">
    <property type="component" value="Unassembled WGS sequence"/>
</dbReference>
<dbReference type="Pfam" id="PF22939">
    <property type="entry name" value="WHD_GPIID"/>
    <property type="match status" value="1"/>
</dbReference>
<dbReference type="AlphaFoldDB" id="A0A0D2EZH5"/>
<dbReference type="PANTHER" id="PTHR24166">
    <property type="entry name" value="ROLLING PEBBLES, ISOFORM B"/>
    <property type="match status" value="1"/>
</dbReference>
<dbReference type="InterPro" id="IPR002110">
    <property type="entry name" value="Ankyrin_rpt"/>
</dbReference>
<dbReference type="PROSITE" id="PS50088">
    <property type="entry name" value="ANK_REPEAT"/>
    <property type="match status" value="4"/>
</dbReference>
<evidence type="ECO:0000256" key="1">
    <source>
        <dbReference type="ARBA" id="ARBA00022737"/>
    </source>
</evidence>
<accession>A0A0D2EZH5</accession>
<name>A0A0D2EZH5_9EURO</name>
<keyword evidence="1" id="KW-0677">Repeat</keyword>
<dbReference type="STRING" id="348802.A0A0D2EZH5"/>
<dbReference type="SMART" id="SM00248">
    <property type="entry name" value="ANK"/>
    <property type="match status" value="9"/>
</dbReference>
<dbReference type="Gene3D" id="1.25.40.20">
    <property type="entry name" value="Ankyrin repeat-containing domain"/>
    <property type="match status" value="4"/>
</dbReference>